<protein>
    <recommendedName>
        <fullName evidence="4">Zinc finger/thioredoxin putative domain-containing protein</fullName>
    </recommendedName>
</protein>
<evidence type="ECO:0000256" key="1">
    <source>
        <dbReference type="SAM" id="MobiDB-lite"/>
    </source>
</evidence>
<feature type="region of interest" description="Disordered" evidence="1">
    <location>
        <begin position="114"/>
        <end position="135"/>
    </location>
</feature>
<sequence length="178" mass="19199">MSRVFANPVRGAVRCPVCSSVSTVHQVGEGKLIAEGEPPKNSRNLGLKYYRCPSCGNSSMSKSVNQYVETHMANDESALLASELEPVDALPPTEPVTEPSALDSVESVELIESAEPSQDKVERIEPTVDSTEQAPLPKPSFFSVKRVLMLLGVLIACVWAVKALMPKPQIQEANHGAK</sequence>
<comment type="caution">
    <text evidence="2">The sequence shown here is derived from an EMBL/GenBank/DDBJ whole genome shotgun (WGS) entry which is preliminary data.</text>
</comment>
<evidence type="ECO:0000313" key="2">
    <source>
        <dbReference type="EMBL" id="MFB9133501.1"/>
    </source>
</evidence>
<dbReference type="EMBL" id="JBHMEP010000001">
    <property type="protein sequence ID" value="MFB9133501.1"/>
    <property type="molecule type" value="Genomic_DNA"/>
</dbReference>
<evidence type="ECO:0008006" key="4">
    <source>
        <dbReference type="Google" id="ProtNLM"/>
    </source>
</evidence>
<evidence type="ECO:0000313" key="3">
    <source>
        <dbReference type="Proteomes" id="UP001589645"/>
    </source>
</evidence>
<gene>
    <name evidence="2" type="ORF">ACFFUV_00775</name>
</gene>
<accession>A0ABV5HH00</accession>
<proteinExistence type="predicted"/>
<feature type="compositionally biased region" description="Basic and acidic residues" evidence="1">
    <location>
        <begin position="117"/>
        <end position="126"/>
    </location>
</feature>
<keyword evidence="3" id="KW-1185">Reference proteome</keyword>
<reference evidence="2 3" key="1">
    <citation type="submission" date="2024-09" db="EMBL/GenBank/DDBJ databases">
        <authorList>
            <person name="Sun Q."/>
            <person name="Mori K."/>
        </authorList>
    </citation>
    <scope>NUCLEOTIDE SEQUENCE [LARGE SCALE GENOMIC DNA]</scope>
    <source>
        <strain evidence="2 3">CECT 8064</strain>
    </source>
</reference>
<organism evidence="2 3">
    <name type="scientific">Vibrio olivae</name>
    <dbReference type="NCBI Taxonomy" id="1243002"/>
    <lineage>
        <taxon>Bacteria</taxon>
        <taxon>Pseudomonadati</taxon>
        <taxon>Pseudomonadota</taxon>
        <taxon>Gammaproteobacteria</taxon>
        <taxon>Vibrionales</taxon>
        <taxon>Vibrionaceae</taxon>
        <taxon>Vibrio</taxon>
    </lineage>
</organism>
<name>A0ABV5HH00_9VIBR</name>
<dbReference type="RefSeq" id="WP_390189021.1">
    <property type="nucleotide sequence ID" value="NZ_JBHMEP010000001.1"/>
</dbReference>
<dbReference type="Proteomes" id="UP001589645">
    <property type="component" value="Unassembled WGS sequence"/>
</dbReference>